<evidence type="ECO:0000256" key="1">
    <source>
        <dbReference type="SAM" id="Phobius"/>
    </source>
</evidence>
<reference evidence="3" key="1">
    <citation type="submission" date="2015-03" db="EMBL/GenBank/DDBJ databases">
        <authorList>
            <consortium name="Pathogen Informatics"/>
        </authorList>
    </citation>
    <scope>NUCLEOTIDE SEQUENCE [LARGE SCALE GENOMIC DNA]</scope>
    <source>
        <strain evidence="3">IP27925</strain>
    </source>
</reference>
<organism evidence="2 3">
    <name type="scientific">Yersinia aleksiciae</name>
    <dbReference type="NCBI Taxonomy" id="263819"/>
    <lineage>
        <taxon>Bacteria</taxon>
        <taxon>Pseudomonadati</taxon>
        <taxon>Pseudomonadota</taxon>
        <taxon>Gammaproteobacteria</taxon>
        <taxon>Enterobacterales</taxon>
        <taxon>Yersiniaceae</taxon>
        <taxon>Yersinia</taxon>
    </lineage>
</organism>
<dbReference type="Proteomes" id="UP000040088">
    <property type="component" value="Unassembled WGS sequence"/>
</dbReference>
<accession>A0A0T9U0X8</accession>
<dbReference type="AlphaFoldDB" id="A0A0T9U0X8"/>
<evidence type="ECO:0000313" key="2">
    <source>
        <dbReference type="EMBL" id="CNL13217.1"/>
    </source>
</evidence>
<dbReference type="EMBL" id="CQEM01000008">
    <property type="protein sequence ID" value="CNL13217.1"/>
    <property type="molecule type" value="Genomic_DNA"/>
</dbReference>
<keyword evidence="1" id="KW-1133">Transmembrane helix</keyword>
<feature type="transmembrane region" description="Helical" evidence="1">
    <location>
        <begin position="6"/>
        <end position="24"/>
    </location>
</feature>
<proteinExistence type="predicted"/>
<keyword evidence="1" id="KW-0812">Transmembrane</keyword>
<gene>
    <name evidence="2" type="ORF">ERS008460_01961</name>
</gene>
<sequence>MSAAKFSAGLLAVGGLLGYLGAFWQTKTLLIAAGIALLAGIIVSGFTDRASFADEDHRCK</sequence>
<name>A0A0T9U0X8_YERAE</name>
<keyword evidence="1" id="KW-0472">Membrane</keyword>
<dbReference type="RefSeq" id="WP_050125939.1">
    <property type="nucleotide sequence ID" value="NZ_CABHPU010000067.1"/>
</dbReference>
<feature type="transmembrane region" description="Helical" evidence="1">
    <location>
        <begin position="29"/>
        <end position="47"/>
    </location>
</feature>
<protein>
    <submittedName>
        <fullName evidence="2">Membrane protein</fullName>
    </submittedName>
</protein>
<evidence type="ECO:0000313" key="3">
    <source>
        <dbReference type="Proteomes" id="UP000040088"/>
    </source>
</evidence>